<proteinExistence type="predicted"/>
<keyword evidence="2" id="KW-1185">Reference proteome</keyword>
<reference evidence="1 2" key="1">
    <citation type="journal article" date="2014" name="Genome Announc.">
        <title>Draft Genome Sequence of the Iron-Oxidizing, Acidophilic, and Halotolerant 'Thiobacillus prosperus' Type Strain DSM 5130.</title>
        <authorList>
            <person name="Ossandon F.J."/>
            <person name="Cardenas J.P."/>
            <person name="Corbett M."/>
            <person name="Quatrini R."/>
            <person name="Holmes D.S."/>
            <person name="Watkin E."/>
        </authorList>
    </citation>
    <scope>NUCLEOTIDE SEQUENCE [LARGE SCALE GENOMIC DNA]</scope>
    <source>
        <strain evidence="1 2">DSM 5130</strain>
    </source>
</reference>
<dbReference type="Proteomes" id="UP000029273">
    <property type="component" value="Unassembled WGS sequence"/>
</dbReference>
<evidence type="ECO:0000313" key="1">
    <source>
        <dbReference type="EMBL" id="OBS08738.1"/>
    </source>
</evidence>
<protein>
    <submittedName>
        <fullName evidence="1">Uncharacterized protein</fullName>
    </submittedName>
</protein>
<dbReference type="AlphaFoldDB" id="A0A1A6C2F6"/>
<gene>
    <name evidence="1" type="ORF">Thpro_022988</name>
</gene>
<evidence type="ECO:0000313" key="2">
    <source>
        <dbReference type="Proteomes" id="UP000029273"/>
    </source>
</evidence>
<dbReference type="EMBL" id="JQSG02000006">
    <property type="protein sequence ID" value="OBS08738.1"/>
    <property type="molecule type" value="Genomic_DNA"/>
</dbReference>
<accession>A0A1A6C2F6</accession>
<sequence length="105" mass="11614">MKLVKLVKLNNLQYNANRDPNVYRRPVNKPFRLQALLDGQGSAKCSFTVNGENKGSATVNLPGTFECSFSYKEAGSHVGKLVVEGNGETYTQDIRIDVVEHAWIG</sequence>
<dbReference type="OrthoDB" id="5295626at2"/>
<organism evidence="1 2">
    <name type="scientific">Acidihalobacter prosperus</name>
    <dbReference type="NCBI Taxonomy" id="160660"/>
    <lineage>
        <taxon>Bacteria</taxon>
        <taxon>Pseudomonadati</taxon>
        <taxon>Pseudomonadota</taxon>
        <taxon>Gammaproteobacteria</taxon>
        <taxon>Chromatiales</taxon>
        <taxon>Ectothiorhodospiraceae</taxon>
        <taxon>Acidihalobacter</taxon>
    </lineage>
</organism>
<name>A0A1A6C2F6_9GAMM</name>
<dbReference type="RefSeq" id="WP_038091260.1">
    <property type="nucleotide sequence ID" value="NZ_JQSG02000006.1"/>
</dbReference>
<dbReference type="STRING" id="160660.BJI67_04920"/>
<comment type="caution">
    <text evidence="1">The sequence shown here is derived from an EMBL/GenBank/DDBJ whole genome shotgun (WGS) entry which is preliminary data.</text>
</comment>